<keyword evidence="1 3" id="KW-0175">Coiled coil</keyword>
<keyword evidence="2" id="KW-0717">Septation</keyword>
<keyword evidence="5" id="KW-1185">Reference proteome</keyword>
<reference evidence="4 5" key="1">
    <citation type="submission" date="2014-06" db="EMBL/GenBank/DDBJ databases">
        <title>Whole Genome Sequences of Three Symbiotic Endozoicomonas Bacteria.</title>
        <authorList>
            <person name="Neave M.J."/>
            <person name="Apprill A."/>
            <person name="Voolstra C.R."/>
        </authorList>
    </citation>
    <scope>NUCLEOTIDE SEQUENCE [LARGE SCALE GENOMIC DNA]</scope>
    <source>
        <strain evidence="4 5">DSM 25634</strain>
    </source>
</reference>
<gene>
    <name evidence="4" type="ORF">GZ78_12460</name>
</gene>
<evidence type="ECO:0000256" key="1">
    <source>
        <dbReference type="ARBA" id="ARBA00023054"/>
    </source>
</evidence>
<dbReference type="InterPro" id="IPR009252">
    <property type="entry name" value="Cell_div_ZapB"/>
</dbReference>
<sequence length="77" mass="8721">MSIESLGQLEAKLQNLIDKLELTRMELEELRSSNTRLEDENSHLKQELSSWSDRVGALLGKLDSVSDEAEEVAYEQA</sequence>
<dbReference type="EMBL" id="JOKH01000002">
    <property type="protein sequence ID" value="KEQ18326.1"/>
    <property type="molecule type" value="Genomic_DNA"/>
</dbReference>
<evidence type="ECO:0000313" key="5">
    <source>
        <dbReference type="Proteomes" id="UP000028073"/>
    </source>
</evidence>
<dbReference type="Gene3D" id="1.20.5.340">
    <property type="match status" value="1"/>
</dbReference>
<protein>
    <submittedName>
        <fullName evidence="4">Cell division protein ZapB</fullName>
    </submittedName>
</protein>
<keyword evidence="2" id="KW-0131">Cell cycle</keyword>
<evidence type="ECO:0000313" key="4">
    <source>
        <dbReference type="EMBL" id="KEQ18326.1"/>
    </source>
</evidence>
<dbReference type="eggNOG" id="COG3074">
    <property type="taxonomic scope" value="Bacteria"/>
</dbReference>
<dbReference type="GO" id="GO:0043093">
    <property type="term" value="P:FtsZ-dependent cytokinesis"/>
    <property type="evidence" value="ECO:0007669"/>
    <property type="project" value="InterPro"/>
</dbReference>
<evidence type="ECO:0000256" key="2">
    <source>
        <dbReference type="ARBA" id="ARBA00023210"/>
    </source>
</evidence>
<dbReference type="Pfam" id="PF06005">
    <property type="entry name" value="ZapB"/>
    <property type="match status" value="1"/>
</dbReference>
<dbReference type="GO" id="GO:0005737">
    <property type="term" value="C:cytoplasm"/>
    <property type="evidence" value="ECO:0007669"/>
    <property type="project" value="InterPro"/>
</dbReference>
<feature type="coiled-coil region" evidence="3">
    <location>
        <begin position="3"/>
        <end position="54"/>
    </location>
</feature>
<name>A0A081NIQ3_9GAMM</name>
<dbReference type="OrthoDB" id="6554593at2"/>
<dbReference type="GO" id="GO:0000917">
    <property type="term" value="P:division septum assembly"/>
    <property type="evidence" value="ECO:0007669"/>
    <property type="project" value="UniProtKB-KW"/>
</dbReference>
<keyword evidence="4" id="KW-0132">Cell division</keyword>
<evidence type="ECO:0000256" key="3">
    <source>
        <dbReference type="SAM" id="Coils"/>
    </source>
</evidence>
<accession>A0A081NIQ3</accession>
<organism evidence="4 5">
    <name type="scientific">Endozoicomonas numazuensis</name>
    <dbReference type="NCBI Taxonomy" id="1137799"/>
    <lineage>
        <taxon>Bacteria</taxon>
        <taxon>Pseudomonadati</taxon>
        <taxon>Pseudomonadota</taxon>
        <taxon>Gammaproteobacteria</taxon>
        <taxon>Oceanospirillales</taxon>
        <taxon>Endozoicomonadaceae</taxon>
        <taxon>Endozoicomonas</taxon>
    </lineage>
</organism>
<proteinExistence type="predicted"/>
<dbReference type="RefSeq" id="WP_034836518.1">
    <property type="nucleotide sequence ID" value="NZ_JOKH01000002.1"/>
</dbReference>
<dbReference type="STRING" id="1137799.GZ78_12460"/>
<dbReference type="AlphaFoldDB" id="A0A081NIQ3"/>
<dbReference type="Proteomes" id="UP000028073">
    <property type="component" value="Unassembled WGS sequence"/>
</dbReference>
<comment type="caution">
    <text evidence="4">The sequence shown here is derived from an EMBL/GenBank/DDBJ whole genome shotgun (WGS) entry which is preliminary data.</text>
</comment>